<accession>A0ABD1VY75</accession>
<name>A0ABD1VY75_9LAMI</name>
<dbReference type="InterPro" id="IPR001932">
    <property type="entry name" value="PPM-type_phosphatase-like_dom"/>
</dbReference>
<evidence type="ECO:0000313" key="2">
    <source>
        <dbReference type="EMBL" id="KAL2542215.1"/>
    </source>
</evidence>
<reference evidence="3" key="1">
    <citation type="submission" date="2024-07" db="EMBL/GenBank/DDBJ databases">
        <title>Two chromosome-level genome assemblies of Korean endemic species Abeliophyllum distichum and Forsythia ovata (Oleaceae).</title>
        <authorList>
            <person name="Jang H."/>
        </authorList>
    </citation>
    <scope>NUCLEOTIDE SEQUENCE [LARGE SCALE GENOMIC DNA]</scope>
</reference>
<dbReference type="Gene3D" id="3.60.40.10">
    <property type="entry name" value="PPM-type phosphatase domain"/>
    <property type="match status" value="1"/>
</dbReference>
<organism evidence="2 3">
    <name type="scientific">Abeliophyllum distichum</name>
    <dbReference type="NCBI Taxonomy" id="126358"/>
    <lineage>
        <taxon>Eukaryota</taxon>
        <taxon>Viridiplantae</taxon>
        <taxon>Streptophyta</taxon>
        <taxon>Embryophyta</taxon>
        <taxon>Tracheophyta</taxon>
        <taxon>Spermatophyta</taxon>
        <taxon>Magnoliopsida</taxon>
        <taxon>eudicotyledons</taxon>
        <taxon>Gunneridae</taxon>
        <taxon>Pentapetalae</taxon>
        <taxon>asterids</taxon>
        <taxon>lamiids</taxon>
        <taxon>Lamiales</taxon>
        <taxon>Oleaceae</taxon>
        <taxon>Forsythieae</taxon>
        <taxon>Abeliophyllum</taxon>
    </lineage>
</organism>
<protein>
    <submittedName>
        <fullName evidence="2">Protein phosphatase 2C 37</fullName>
    </submittedName>
</protein>
<dbReference type="Proteomes" id="UP001604336">
    <property type="component" value="Unassembled WGS sequence"/>
</dbReference>
<dbReference type="SMART" id="SM00332">
    <property type="entry name" value="PP2Cc"/>
    <property type="match status" value="1"/>
</dbReference>
<keyword evidence="3" id="KW-1185">Reference proteome</keyword>
<feature type="domain" description="PPM-type phosphatase" evidence="1">
    <location>
        <begin position="1"/>
        <end position="113"/>
    </location>
</feature>
<dbReference type="PANTHER" id="PTHR47992">
    <property type="entry name" value="PROTEIN PHOSPHATASE"/>
    <property type="match status" value="1"/>
</dbReference>
<comment type="caution">
    <text evidence="2">The sequence shown here is derived from an EMBL/GenBank/DDBJ whole genome shotgun (WGS) entry which is preliminary data.</text>
</comment>
<evidence type="ECO:0000259" key="1">
    <source>
        <dbReference type="PROSITE" id="PS51746"/>
    </source>
</evidence>
<dbReference type="CDD" id="cd00143">
    <property type="entry name" value="PP2Cc"/>
    <property type="match status" value="1"/>
</dbReference>
<gene>
    <name evidence="2" type="ORF">Adt_03193</name>
</gene>
<evidence type="ECO:0000313" key="3">
    <source>
        <dbReference type="Proteomes" id="UP001604336"/>
    </source>
</evidence>
<proteinExistence type="predicted"/>
<sequence length="113" mass="12437">MGRPWRLWGRPATVAVVGEEVVLVANCGDSRAVLSRGGVAIPLSIDHKPERADELKRIEVSGGKVVNWNGHRVLGVLATSRSIGDYYLKPFVIPEPEVTVNNRTEMDEFMIIA</sequence>
<dbReference type="SUPFAM" id="SSF81606">
    <property type="entry name" value="PP2C-like"/>
    <property type="match status" value="1"/>
</dbReference>
<dbReference type="EMBL" id="JBFOLK010000001">
    <property type="protein sequence ID" value="KAL2542215.1"/>
    <property type="molecule type" value="Genomic_DNA"/>
</dbReference>
<dbReference type="AlphaFoldDB" id="A0ABD1VY75"/>
<dbReference type="PROSITE" id="PS51746">
    <property type="entry name" value="PPM_2"/>
    <property type="match status" value="1"/>
</dbReference>
<dbReference type="InterPro" id="IPR015655">
    <property type="entry name" value="PP2C"/>
</dbReference>
<dbReference type="Pfam" id="PF00481">
    <property type="entry name" value="PP2C"/>
    <property type="match status" value="1"/>
</dbReference>
<dbReference type="InterPro" id="IPR036457">
    <property type="entry name" value="PPM-type-like_dom_sf"/>
</dbReference>